<dbReference type="InterPro" id="IPR000719">
    <property type="entry name" value="Prot_kinase_dom"/>
</dbReference>
<dbReference type="InterPro" id="IPR050660">
    <property type="entry name" value="NEK_Ser/Thr_kinase"/>
</dbReference>
<evidence type="ECO:0000259" key="7">
    <source>
        <dbReference type="PROSITE" id="PS50011"/>
    </source>
</evidence>
<keyword evidence="4 8" id="KW-0418">Kinase</keyword>
<dbReference type="SUPFAM" id="SSF54427">
    <property type="entry name" value="NTF2-like"/>
    <property type="match status" value="1"/>
</dbReference>
<keyword evidence="9" id="KW-1185">Reference proteome</keyword>
<dbReference type="EMBL" id="BAFN01000001">
    <property type="protein sequence ID" value="GAN33544.1"/>
    <property type="molecule type" value="Genomic_DNA"/>
</dbReference>
<dbReference type="PANTHER" id="PTHR43671">
    <property type="entry name" value="SERINE/THREONINE-PROTEIN KINASE NEK"/>
    <property type="match status" value="1"/>
</dbReference>
<evidence type="ECO:0000256" key="6">
    <source>
        <dbReference type="SAM" id="MobiDB-lite"/>
    </source>
</evidence>
<dbReference type="GO" id="GO:0004674">
    <property type="term" value="F:protein serine/threonine kinase activity"/>
    <property type="evidence" value="ECO:0007669"/>
    <property type="project" value="UniProtKB-KW"/>
</dbReference>
<name>A0ABQ0JXP3_9BACT</name>
<evidence type="ECO:0000256" key="3">
    <source>
        <dbReference type="ARBA" id="ARBA00022741"/>
    </source>
</evidence>
<evidence type="ECO:0000256" key="2">
    <source>
        <dbReference type="ARBA" id="ARBA00022679"/>
    </source>
</evidence>
<dbReference type="InterPro" id="IPR011009">
    <property type="entry name" value="Kinase-like_dom_sf"/>
</dbReference>
<sequence length="718" mass="82914">MENRVNTEFGNLAISEGFATPEQVYICQQVANIFEEEDPRKSLEVIMKDRGYITSEQETYLLKKMGVTVVLCPHCNERIKKANNDPQKTIDCKRCGKKFEHEKSCQTNPQQISLTSNKTLAAFSQQTCDLYIGKLLGKKYEIIEKIAVGGWSTIYKAKRRLLNIDDIVAVKILHINLSDNPQDIKRFYNEAATIRELRHPNAIHLYDFDRDASGIIYMAMEFIHGNNLKETIRNNGTFDITRMLNIIFQVCDVISTAHKHPRKIIHRDITPQNIMLSKVGEVDDFVKVLDFGIAKLRTQDNISLTGSIVGTPLYMAPEQWRGECDERTDIYSLGTIMYEMLAGETPFRGDQIMLMNKHLNEKPQPFRKLHKNLKIPKYLENIIFCCLEKNKEKRPQSIDELKSLLQRGKCSAKLQLAHYSRNNLLLIIPTFLSVPLALYVFLLPKEYKKSSAVPHKSVHIRNTPGETGRSQKNDNAIRQKPQGDNLGSFLDKETNKYKRAQDPSNNKMSVKVPHPINSVNAGHIADGKKTTHDNYLDTAVDNIQKYDINKSAKGTLIKPGTKETVKKELLSWLREYKKAWEKGDIETLKELGHISSEKEEGKLRHHYQYVHDVKVSIQNEIIEVHDDNNHATVSFDRTDAWTDERGNRHQRVLPRITKILRNENNTWKITKKTDELAKQNPIYRSILDNIATKYDYLRNNITITYDHLREQINDRFTK</sequence>
<gene>
    <name evidence="8" type="ORF">BROSI_A2069</name>
</gene>
<feature type="domain" description="Protein kinase" evidence="7">
    <location>
        <begin position="140"/>
        <end position="405"/>
    </location>
</feature>
<accession>A0ABQ0JXP3</accession>
<dbReference type="EC" id="2.7.11.1" evidence="1"/>
<dbReference type="Proteomes" id="UP000032309">
    <property type="component" value="Unassembled WGS sequence"/>
</dbReference>
<dbReference type="InterPro" id="IPR032710">
    <property type="entry name" value="NTF2-like_dom_sf"/>
</dbReference>
<dbReference type="SUPFAM" id="SSF56112">
    <property type="entry name" value="Protein kinase-like (PK-like)"/>
    <property type="match status" value="1"/>
</dbReference>
<keyword evidence="3" id="KW-0547">Nucleotide-binding</keyword>
<dbReference type="Gene3D" id="3.30.200.20">
    <property type="entry name" value="Phosphorylase Kinase, domain 1"/>
    <property type="match status" value="1"/>
</dbReference>
<dbReference type="RefSeq" id="WP_052563578.1">
    <property type="nucleotide sequence ID" value="NZ_BAFN01000001.1"/>
</dbReference>
<feature type="region of interest" description="Disordered" evidence="6">
    <location>
        <begin position="453"/>
        <end position="490"/>
    </location>
</feature>
<dbReference type="PROSITE" id="PS00109">
    <property type="entry name" value="PROTEIN_KINASE_TYR"/>
    <property type="match status" value="1"/>
</dbReference>
<evidence type="ECO:0000256" key="4">
    <source>
        <dbReference type="ARBA" id="ARBA00022777"/>
    </source>
</evidence>
<dbReference type="PANTHER" id="PTHR43671:SF13">
    <property type="entry name" value="SERINE_THREONINE-PROTEIN KINASE NEK2"/>
    <property type="match status" value="1"/>
</dbReference>
<evidence type="ECO:0000256" key="1">
    <source>
        <dbReference type="ARBA" id="ARBA00012513"/>
    </source>
</evidence>
<dbReference type="CDD" id="cd14014">
    <property type="entry name" value="STKc_PknB_like"/>
    <property type="match status" value="1"/>
</dbReference>
<keyword evidence="2" id="KW-0808">Transferase</keyword>
<dbReference type="InterPro" id="IPR008266">
    <property type="entry name" value="Tyr_kinase_AS"/>
</dbReference>
<dbReference type="Pfam" id="PF00069">
    <property type="entry name" value="Pkinase"/>
    <property type="match status" value="1"/>
</dbReference>
<keyword evidence="5" id="KW-0067">ATP-binding</keyword>
<dbReference type="PROSITE" id="PS50011">
    <property type="entry name" value="PROTEIN_KINASE_DOM"/>
    <property type="match status" value="1"/>
</dbReference>
<keyword evidence="8" id="KW-0723">Serine/threonine-protein kinase</keyword>
<reference evidence="9" key="1">
    <citation type="journal article" date="2015" name="Genome Announc.">
        <title>Draft Genome Sequence of an Anaerobic Ammonium-Oxidizing Bacterium, "Candidatus Brocadia sinica".</title>
        <authorList>
            <person name="Oshiki M."/>
            <person name="Shinyako-Hata K."/>
            <person name="Satoh H."/>
            <person name="Okabe S."/>
        </authorList>
    </citation>
    <scope>NUCLEOTIDE SEQUENCE [LARGE SCALE GENOMIC DNA]</scope>
    <source>
        <strain evidence="9">JPN1</strain>
    </source>
</reference>
<evidence type="ECO:0000313" key="8">
    <source>
        <dbReference type="EMBL" id="GAN33544.1"/>
    </source>
</evidence>
<organism evidence="8 9">
    <name type="scientific">Candidatus Brocadia sinica JPN1</name>
    <dbReference type="NCBI Taxonomy" id="1197129"/>
    <lineage>
        <taxon>Bacteria</taxon>
        <taxon>Pseudomonadati</taxon>
        <taxon>Planctomycetota</taxon>
        <taxon>Candidatus Brocadiia</taxon>
        <taxon>Candidatus Brocadiales</taxon>
        <taxon>Candidatus Brocadiaceae</taxon>
        <taxon>Candidatus Brocadia</taxon>
    </lineage>
</organism>
<evidence type="ECO:0000313" key="9">
    <source>
        <dbReference type="Proteomes" id="UP000032309"/>
    </source>
</evidence>
<evidence type="ECO:0000256" key="5">
    <source>
        <dbReference type="ARBA" id="ARBA00022840"/>
    </source>
</evidence>
<dbReference type="Gene3D" id="3.10.450.50">
    <property type="match status" value="1"/>
</dbReference>
<dbReference type="Gene3D" id="1.10.510.10">
    <property type="entry name" value="Transferase(Phosphotransferase) domain 1"/>
    <property type="match status" value="1"/>
</dbReference>
<protein>
    <recommendedName>
        <fullName evidence="1">non-specific serine/threonine protein kinase</fullName>
        <ecNumber evidence="1">2.7.11.1</ecNumber>
    </recommendedName>
</protein>
<comment type="caution">
    <text evidence="8">The sequence shown here is derived from an EMBL/GenBank/DDBJ whole genome shotgun (WGS) entry which is preliminary data.</text>
</comment>
<proteinExistence type="predicted"/>